<evidence type="ECO:0000313" key="5">
    <source>
        <dbReference type="Proteomes" id="UP001595456"/>
    </source>
</evidence>
<proteinExistence type="predicted"/>
<accession>A0ABV7E8X9</accession>
<feature type="domain" description="Soluble ligand binding" evidence="3">
    <location>
        <begin position="147"/>
        <end position="195"/>
    </location>
</feature>
<reference evidence="5" key="1">
    <citation type="journal article" date="2019" name="Int. J. Syst. Evol. Microbiol.">
        <title>The Global Catalogue of Microorganisms (GCM) 10K type strain sequencing project: providing services to taxonomists for standard genome sequencing and annotation.</title>
        <authorList>
            <consortium name="The Broad Institute Genomics Platform"/>
            <consortium name="The Broad Institute Genome Sequencing Center for Infectious Disease"/>
            <person name="Wu L."/>
            <person name="Ma J."/>
        </authorList>
    </citation>
    <scope>NUCLEOTIDE SEQUENCE [LARGE SCALE GENOMIC DNA]</scope>
    <source>
        <strain evidence="5">KCTC 52607</strain>
    </source>
</reference>
<comment type="caution">
    <text evidence="4">The sequence shown here is derived from an EMBL/GenBank/DDBJ whole genome shotgun (WGS) entry which is preliminary data.</text>
</comment>
<evidence type="ECO:0000259" key="3">
    <source>
        <dbReference type="Pfam" id="PF10531"/>
    </source>
</evidence>
<dbReference type="InterPro" id="IPR019554">
    <property type="entry name" value="Soluble_ligand-bd"/>
</dbReference>
<dbReference type="Pfam" id="PF10531">
    <property type="entry name" value="SLBB"/>
    <property type="match status" value="1"/>
</dbReference>
<dbReference type="InterPro" id="IPR049712">
    <property type="entry name" value="Poly_export"/>
</dbReference>
<dbReference type="PANTHER" id="PTHR33619">
    <property type="entry name" value="POLYSACCHARIDE EXPORT PROTEIN GFCE-RELATED"/>
    <property type="match status" value="1"/>
</dbReference>
<sequence>MSGGILWYEGRVSLSMFDRMMKAAMVCVLAALAAACASGPKAMPGIAVTSADTAANQQITSTDRPAAYVLRANDIIRMSVFREEELSLDNAVISAEGTVSFPLIGEVRAAGLTLAQLEQQIATELGARYLRNPSVTVNIVSYASHQITVEGAVQRPGVYSFLPGTRLSGGIALGGGADRVAAREEIAVFRETPQGMEIAKFSYSAIQAGTMLDPVLLPGDRIVVGTDGLAQFWQDLLRTLPVFALFTRL</sequence>
<evidence type="ECO:0000256" key="1">
    <source>
        <dbReference type="ARBA" id="ARBA00022729"/>
    </source>
</evidence>
<evidence type="ECO:0000259" key="2">
    <source>
        <dbReference type="Pfam" id="PF02563"/>
    </source>
</evidence>
<dbReference type="Proteomes" id="UP001595456">
    <property type="component" value="Unassembled WGS sequence"/>
</dbReference>
<keyword evidence="5" id="KW-1185">Reference proteome</keyword>
<dbReference type="InterPro" id="IPR003715">
    <property type="entry name" value="Poly_export_N"/>
</dbReference>
<feature type="domain" description="Polysaccharide export protein N-terminal" evidence="2">
    <location>
        <begin position="65"/>
        <end position="139"/>
    </location>
</feature>
<keyword evidence="1" id="KW-0732">Signal</keyword>
<dbReference type="RefSeq" id="WP_336925442.1">
    <property type="nucleotide sequence ID" value="NZ_JBANRO010000004.1"/>
</dbReference>
<dbReference type="Pfam" id="PF02563">
    <property type="entry name" value="Poly_export"/>
    <property type="match status" value="1"/>
</dbReference>
<dbReference type="EMBL" id="JBHRST010000013">
    <property type="protein sequence ID" value="MFC3098011.1"/>
    <property type="molecule type" value="Genomic_DNA"/>
</dbReference>
<name>A0ABV7E8X9_9SPHN</name>
<dbReference type="PANTHER" id="PTHR33619:SF3">
    <property type="entry name" value="POLYSACCHARIDE EXPORT PROTEIN GFCE-RELATED"/>
    <property type="match status" value="1"/>
</dbReference>
<dbReference type="Gene3D" id="3.10.560.10">
    <property type="entry name" value="Outer membrane lipoprotein wza domain like"/>
    <property type="match status" value="1"/>
</dbReference>
<dbReference type="Gene3D" id="3.30.1950.10">
    <property type="entry name" value="wza like domain"/>
    <property type="match status" value="1"/>
</dbReference>
<protein>
    <submittedName>
        <fullName evidence="4">Polysaccharide biosynthesis/export family protein</fullName>
    </submittedName>
</protein>
<organism evidence="4 5">
    <name type="scientific">Alteraurantiacibacter palmitatis</name>
    <dbReference type="NCBI Taxonomy" id="2054628"/>
    <lineage>
        <taxon>Bacteria</taxon>
        <taxon>Pseudomonadati</taxon>
        <taxon>Pseudomonadota</taxon>
        <taxon>Alphaproteobacteria</taxon>
        <taxon>Sphingomonadales</taxon>
        <taxon>Erythrobacteraceae</taxon>
        <taxon>Alteraurantiacibacter</taxon>
    </lineage>
</organism>
<evidence type="ECO:0000313" key="4">
    <source>
        <dbReference type="EMBL" id="MFC3098011.1"/>
    </source>
</evidence>
<gene>
    <name evidence="4" type="ORF">ACFODU_09400</name>
</gene>